<keyword evidence="6" id="KW-1185">Reference proteome</keyword>
<dbReference type="Pfam" id="PF26628">
    <property type="entry name" value="DUF8202"/>
    <property type="match status" value="1"/>
</dbReference>
<proteinExistence type="predicted"/>
<evidence type="ECO:0000256" key="1">
    <source>
        <dbReference type="ARBA" id="ARBA00022729"/>
    </source>
</evidence>
<dbReference type="InterPro" id="IPR001119">
    <property type="entry name" value="SLH_dom"/>
</dbReference>
<gene>
    <name evidence="5" type="ORF">IDH44_18125</name>
</gene>
<evidence type="ECO:0000313" key="6">
    <source>
        <dbReference type="Proteomes" id="UP000621560"/>
    </source>
</evidence>
<dbReference type="InterPro" id="IPR028059">
    <property type="entry name" value="SWM_rpt"/>
</dbReference>
<evidence type="ECO:0000259" key="4">
    <source>
        <dbReference type="PROSITE" id="PS51272"/>
    </source>
</evidence>
<dbReference type="Gene3D" id="1.20.1270.70">
    <property type="entry name" value="Designed single chain three-helix bundle"/>
    <property type="match status" value="6"/>
</dbReference>
<dbReference type="InterPro" id="IPR014755">
    <property type="entry name" value="Cu-Rt/internalin_Ig-like"/>
</dbReference>
<dbReference type="PROSITE" id="PS50041">
    <property type="entry name" value="C_TYPE_LECTIN_2"/>
    <property type="match status" value="1"/>
</dbReference>
<dbReference type="PANTHER" id="PTHR43308">
    <property type="entry name" value="OUTER MEMBRANE PROTEIN ALPHA-RELATED"/>
    <property type="match status" value="1"/>
</dbReference>
<dbReference type="Gene3D" id="2.60.40.1220">
    <property type="match status" value="2"/>
</dbReference>
<feature type="domain" description="SLH" evidence="4">
    <location>
        <begin position="1931"/>
        <end position="1989"/>
    </location>
</feature>
<feature type="chain" id="PRO_5039413883" evidence="2">
    <location>
        <begin position="34"/>
        <end position="2151"/>
    </location>
</feature>
<dbReference type="NCBIfam" id="TIGR02059">
    <property type="entry name" value="swm_rep_I"/>
    <property type="match status" value="4"/>
</dbReference>
<dbReference type="PROSITE" id="PS51272">
    <property type="entry name" value="SLH"/>
    <property type="match status" value="3"/>
</dbReference>
<dbReference type="RefSeq" id="WP_190920138.1">
    <property type="nucleotide sequence ID" value="NZ_JACXIZ010000032.1"/>
</dbReference>
<dbReference type="Proteomes" id="UP000621560">
    <property type="component" value="Unassembled WGS sequence"/>
</dbReference>
<dbReference type="InterPro" id="IPR058515">
    <property type="entry name" value="DUF8202"/>
</dbReference>
<feature type="signal peptide" evidence="2">
    <location>
        <begin position="1"/>
        <end position="33"/>
    </location>
</feature>
<dbReference type="InterPro" id="IPR001304">
    <property type="entry name" value="C-type_lectin-like"/>
</dbReference>
<evidence type="ECO:0000259" key="3">
    <source>
        <dbReference type="PROSITE" id="PS50041"/>
    </source>
</evidence>
<keyword evidence="1 2" id="KW-0732">Signal</keyword>
<dbReference type="PANTHER" id="PTHR43308:SF5">
    <property type="entry name" value="S-LAYER PROTEIN _ PEPTIDOGLYCAN ENDO-BETA-N-ACETYLGLUCOSAMINIDASE"/>
    <property type="match status" value="1"/>
</dbReference>
<dbReference type="InterPro" id="IPR051465">
    <property type="entry name" value="Cell_Envelope_Struct_Comp"/>
</dbReference>
<feature type="domain" description="SLH" evidence="4">
    <location>
        <begin position="2054"/>
        <end position="2112"/>
    </location>
</feature>
<evidence type="ECO:0000313" key="5">
    <source>
        <dbReference type="EMBL" id="MBD2847120.1"/>
    </source>
</evidence>
<dbReference type="Pfam" id="PF00395">
    <property type="entry name" value="SLH"/>
    <property type="match status" value="3"/>
</dbReference>
<feature type="domain" description="C-type lectin" evidence="3">
    <location>
        <begin position="151"/>
        <end position="307"/>
    </location>
</feature>
<reference evidence="5" key="1">
    <citation type="submission" date="2020-09" db="EMBL/GenBank/DDBJ databases">
        <title>A novel bacterium of genus Paenibacillus, isolated from South China Sea.</title>
        <authorList>
            <person name="Huang H."/>
            <person name="Mo K."/>
            <person name="Hu Y."/>
        </authorList>
    </citation>
    <scope>NUCLEOTIDE SEQUENCE</scope>
    <source>
        <strain evidence="5">IB182496</strain>
    </source>
</reference>
<feature type="domain" description="SLH" evidence="4">
    <location>
        <begin position="1990"/>
        <end position="2053"/>
    </location>
</feature>
<dbReference type="InterPro" id="IPR016186">
    <property type="entry name" value="C-type_lectin-like/link_sf"/>
</dbReference>
<dbReference type="Gene3D" id="3.10.100.10">
    <property type="entry name" value="Mannose-Binding Protein A, subunit A"/>
    <property type="match status" value="1"/>
</dbReference>
<evidence type="ECO:0000256" key="2">
    <source>
        <dbReference type="SAM" id="SignalP"/>
    </source>
</evidence>
<protein>
    <submittedName>
        <fullName evidence="5">FIVAR domain-containing protein</fullName>
    </submittedName>
</protein>
<dbReference type="Pfam" id="PF13753">
    <property type="entry name" value="SWM_repeat"/>
    <property type="match status" value="4"/>
</dbReference>
<dbReference type="InterPro" id="IPR034007">
    <property type="entry name" value="CTLD_bac"/>
</dbReference>
<accession>A0A927BWX2</accession>
<dbReference type="InterPro" id="IPR016187">
    <property type="entry name" value="CTDL_fold"/>
</dbReference>
<name>A0A927BWX2_9BACL</name>
<organism evidence="5 6">
    <name type="scientific">Paenibacillus sabuli</name>
    <dbReference type="NCBI Taxonomy" id="2772509"/>
    <lineage>
        <taxon>Bacteria</taxon>
        <taxon>Bacillati</taxon>
        <taxon>Bacillota</taxon>
        <taxon>Bacilli</taxon>
        <taxon>Bacillales</taxon>
        <taxon>Paenibacillaceae</taxon>
        <taxon>Paenibacillus</taxon>
    </lineage>
</organism>
<comment type="caution">
    <text evidence="5">The sequence shown here is derived from an EMBL/GenBank/DDBJ whole genome shotgun (WGS) entry which is preliminary data.</text>
</comment>
<dbReference type="Pfam" id="PF07554">
    <property type="entry name" value="FIVAR"/>
    <property type="match status" value="6"/>
</dbReference>
<sequence>MIDTRKKKVIRRWLAMTLSLALVLSGFALPAPAKVHAAPGTIEIDASSAYMDFVGSSFDILSISAEDIGETLDGANAVINGYQPGDTLTFDTGATGIMVSDEGNGVYVLSGTATPADYEAVLQGAEFAALATGTRKREITFSLGTALGFSGNGHYYEYIVAGGLTWEQAVQAAATRVHFGLQGYLATITSQAENDFIEEKAQGIGWIGGKDVNRAVSGGVVTGPANAANVEWRWVTGPEGLQDGGSGLVFYTGLTGNGSAVADAVYGVPQTGLMYTNWAGGEPNDHSGQEYVTHIYSGGATSGLWNDFANTNNSVLGYVVEYGGMPGDDTSRSISATVTLIDKSALQAKRDEIAGEGLDVTDYLPLSWNALQIEMDKAQDVLDDANATAEDIGLALERLEAARTGLTVAASGDVSPGGVSDGLISWVDMKRSAEAGVIDGNGDVQQLQDLAADRMWEAIAPTSAFNYESNRAAMNFNVGMTGARYYWTPNFSTGDNTREVFSVQAAGGNSGFPWELGGAYASGAHYRANGFSTYFGRSVSNPQVTLTDPVANLNQAGLLRVLSSPESWRLSLNGTSLYDEEFEATDATGNRFGFPTLTAFSRYYIGAGHNSVLQGSAIPEMILFDRELAPAERDRVNSYLALKYGLTLQNAEYYVASNWDGTAGTVFWDFTNPDYAAYSNRVTGIGRDDEGNQLQKQSKSEADGNVAIAVGDAVAPSNSQNAAAIAQDRSFLLFGDNGAEASYEDGLRLEYADASLATLARIYKVDKTNWADTTITLRADEVMDQGDYNVGYPAYLIVSDSADMEANVAYYAVSDTDGTVTLNSAELADGVYFTFGFEYPVPTQAALELAASDTDDHTLRLTFDRAVAVGSLNGFTVRVGDTVLDLSAASYEVDAADPNTLLISLPDAELASGEPVTIAYDGTGNVRDAASHVAANPFEALAAINKVALANKLDELADEMEGGALAEANYTPASWAVLEAAQTAAQEVLDDPAATQQEVNEALTALNEAYTGLVGLTAPELDSVVVTSPTAVELTFDKPVELTDLSGFTVEVNGAPVTLGPGAFTVDGDTVTLTLPEAVDADAIVTVAYDAAAPGTLTGETGLPVADFDEAAVNNLTVDKSALADRADAITGEVDGGTLAEANYTPASWGALEAARTAAQDVLDDPTATQQEVDDALTALNEAYNELVGLTAPELEGIAVTSPTAVELTFDKPVELTDLSGFTVEVNGAPVTLEPGAFTVDGDTVTLTLPEAVDADASVTVAYDAAAPGTLTGETGLPAAGFDEAAVNNLTVDKSALADRADAITGEVDGGTLAEANYTPASWGALEAARTAAQDVLDDPTATQQEVNEALDALNAAYSGLEGLTAPVLERATVTASTYLELAFDRTVMLDDLDGFTVTVNGEAVTPAGFTVNGDTLTLTLPAAVDADASVTVAYDAAAPGTLTGETGLPVASFEQAAGNWLEVDKSALQAKVDEIDDANLTEANYTPASWSALQDELQAAQAVLADPEATQQEVADALDALDAAYDGLAGMVEPELEQITVRTPSEVVLAFDQTVKLDDLAGFTVTVNGETVTPTGFTVDGATLILTLPDAVDIDTAVTVAYDAEAGNLRGETGLPVDGFDEAADNQLVVDKTALQAKVEEIDAEELRESRYTSSSWKALEDALAAAQAVLDDPSATQREVDAALAAVTEARDDLNRRSTGGPFVPPATNTETITVDVISGDDDNVTLVELERTRHADGRVTDRVELDAAKAEEAIGKALEREESRITVLVPDAEDKIDEASIEVPLATVRQLQEHGIDLEIRSPHGVILVPASSLEGLEEDFYFRLVPVRDEEERGEVEDRARTEAVVRAISGDDDAEVVSRPMTIETNLSSRPVTLILPMDEVALPEQAAARELYLRSMGVYIEHSDGDKEVVRGEVVTMADGALGLQFSIDRFSTFTIIHFPADAVLTHDAYMNGYPDGNFRPDRDVTRAEMAAMLSRLAELTGKTAAGYPDVAASHWAAGDIARALEAGLMSGYPDGSFRPQSGITRAEMAAVVANNLGLDEVAGSPFADVSASHWASGIIAAVQETGIMGGYPDGSFAPDRQLTRAEAVTILNRVFGRGPLYGAEQLEWPDVTAGHWAYADIMEASVDHAYEVREAGGEQWLPLP</sequence>
<dbReference type="SUPFAM" id="SSF56436">
    <property type="entry name" value="C-type lectin-like"/>
    <property type="match status" value="1"/>
</dbReference>
<dbReference type="CDD" id="cd03603">
    <property type="entry name" value="CLECT_VCBS"/>
    <property type="match status" value="1"/>
</dbReference>
<dbReference type="EMBL" id="JACXIZ010000032">
    <property type="protein sequence ID" value="MBD2847120.1"/>
    <property type="molecule type" value="Genomic_DNA"/>
</dbReference>
<dbReference type="InterPro" id="IPR011801">
    <property type="entry name" value="Swm_rep_I_cyn"/>
</dbReference>